<dbReference type="SUPFAM" id="SSF55874">
    <property type="entry name" value="ATPase domain of HSP90 chaperone/DNA topoisomerase II/histidine kinase"/>
    <property type="match status" value="1"/>
</dbReference>
<keyword evidence="4" id="KW-1133">Transmembrane helix</keyword>
<dbReference type="InterPro" id="IPR050482">
    <property type="entry name" value="Sensor_HK_TwoCompSys"/>
</dbReference>
<feature type="transmembrane region" description="Helical" evidence="4">
    <location>
        <begin position="239"/>
        <end position="261"/>
    </location>
</feature>
<evidence type="ECO:0000259" key="5">
    <source>
        <dbReference type="SMART" id="SM00387"/>
    </source>
</evidence>
<feature type="transmembrane region" description="Helical" evidence="4">
    <location>
        <begin position="29"/>
        <end position="49"/>
    </location>
</feature>
<feature type="transmembrane region" description="Helical" evidence="4">
    <location>
        <begin position="147"/>
        <end position="171"/>
    </location>
</feature>
<dbReference type="SMART" id="SM00387">
    <property type="entry name" value="HATPase_c"/>
    <property type="match status" value="1"/>
</dbReference>
<dbReference type="Pfam" id="PF07730">
    <property type="entry name" value="HisKA_3"/>
    <property type="match status" value="1"/>
</dbReference>
<dbReference type="Pfam" id="PF02518">
    <property type="entry name" value="HATPase_c"/>
    <property type="match status" value="1"/>
</dbReference>
<evidence type="ECO:0000313" key="7">
    <source>
        <dbReference type="Proteomes" id="UP000598426"/>
    </source>
</evidence>
<reference evidence="6 7" key="1">
    <citation type="submission" date="2020-09" db="EMBL/GenBank/DDBJ databases">
        <title>Isolation and identification of active actinomycetes.</title>
        <authorList>
            <person name="Li X."/>
        </authorList>
    </citation>
    <scope>NUCLEOTIDE SEQUENCE [LARGE SCALE GENOMIC DNA]</scope>
    <source>
        <strain evidence="6 7">NEAU-LLC</strain>
    </source>
</reference>
<feature type="transmembrane region" description="Helical" evidence="4">
    <location>
        <begin position="55"/>
        <end position="76"/>
    </location>
</feature>
<proteinExistence type="predicted"/>
<name>A0ABR8NSY7_9MICO</name>
<evidence type="ECO:0000313" key="6">
    <source>
        <dbReference type="EMBL" id="MBD3943740.1"/>
    </source>
</evidence>
<gene>
    <name evidence="6" type="ORF">IF188_18770</name>
</gene>
<dbReference type="InterPro" id="IPR011712">
    <property type="entry name" value="Sig_transdc_His_kin_sub3_dim/P"/>
</dbReference>
<keyword evidence="4" id="KW-0472">Membrane</keyword>
<feature type="transmembrane region" description="Helical" evidence="4">
    <location>
        <begin position="177"/>
        <end position="200"/>
    </location>
</feature>
<dbReference type="PANTHER" id="PTHR24421">
    <property type="entry name" value="NITRATE/NITRITE SENSOR PROTEIN NARX-RELATED"/>
    <property type="match status" value="1"/>
</dbReference>
<keyword evidence="4" id="KW-0812">Transmembrane</keyword>
<dbReference type="Gene3D" id="3.30.565.10">
    <property type="entry name" value="Histidine kinase-like ATPase, C-terminal domain"/>
    <property type="match status" value="1"/>
</dbReference>
<feature type="transmembrane region" description="Helical" evidence="4">
    <location>
        <begin position="6"/>
        <end position="22"/>
    </location>
</feature>
<sequence length="610" mass="64273">MDLAVAILVQVVNWPLAALVAWRAATRRVAPAAGAGVVVLLVAAAVAACDPLSEAVFARVAVAIVNASLAFLLAVFPDGRPVPRWIMVPAALEIVLQAGNLLSGLAWEEQPWWPAHFLVTWGLLLCGGQLFRYVRRSSVDERERTRWPLLGLVVIVSVFTLWSIAAAAGVASSDTVWFANLLLAIPAPMFAVGLVAPRLLRVDRMLRLAVRWGLWAIVVAVAAWLVALVCAALEPIAAAWIAAVATAVVAVAAAPGAGRIADLVVYGRRADPLQTLDELGGRLEASIDPREVPAQVVATVTGALGVRGAELRGGPGLDAAAGDPAEPGAAGVAVFAIRYQGEELAQLAVRPRAGDSQLTAHDRTVIEQICRQAAPALHGARVMGELIDARSRVVHAREEERKRLRRDLHDELAPTFAGLGLSAAAVETLTRAGDERAADAAAGLVAGLHSATRQLRDVAYDLRPPVLDDRGLAAAIEDRVVRPGTSPAVRLDAPARRLVLPAAVESAALRIVQEAVMNVRRHAAASECTVSVLRRGDDLVLTIVDDGCGLPSRPREGVGLRSMRERAEEVGGVLRVHAGRPSGTVVEAVLPVRAAVPPEGDTVPRSEVRS</sequence>
<organism evidence="6 7">
    <name type="scientific">Microbacterium helvum</name>
    <dbReference type="NCBI Taxonomy" id="2773713"/>
    <lineage>
        <taxon>Bacteria</taxon>
        <taxon>Bacillati</taxon>
        <taxon>Actinomycetota</taxon>
        <taxon>Actinomycetes</taxon>
        <taxon>Micrococcales</taxon>
        <taxon>Microbacteriaceae</taxon>
        <taxon>Microbacterium</taxon>
    </lineage>
</organism>
<evidence type="ECO:0000256" key="3">
    <source>
        <dbReference type="ARBA" id="ARBA00023012"/>
    </source>
</evidence>
<dbReference type="PANTHER" id="PTHR24421:SF58">
    <property type="entry name" value="SIGNAL TRANSDUCTION HISTIDINE-PROTEIN KINASE_PHOSPHATASE UHPB"/>
    <property type="match status" value="1"/>
</dbReference>
<dbReference type="EMBL" id="JACXZS010000015">
    <property type="protein sequence ID" value="MBD3943740.1"/>
    <property type="molecule type" value="Genomic_DNA"/>
</dbReference>
<dbReference type="InterPro" id="IPR036890">
    <property type="entry name" value="HATPase_C_sf"/>
</dbReference>
<dbReference type="CDD" id="cd16917">
    <property type="entry name" value="HATPase_UhpB-NarQ-NarX-like"/>
    <property type="match status" value="1"/>
</dbReference>
<dbReference type="Proteomes" id="UP000598426">
    <property type="component" value="Unassembled WGS sequence"/>
</dbReference>
<accession>A0ABR8NSY7</accession>
<feature type="transmembrane region" description="Helical" evidence="4">
    <location>
        <begin position="212"/>
        <end position="233"/>
    </location>
</feature>
<evidence type="ECO:0000256" key="1">
    <source>
        <dbReference type="ARBA" id="ARBA00022679"/>
    </source>
</evidence>
<keyword evidence="7" id="KW-1185">Reference proteome</keyword>
<comment type="caution">
    <text evidence="6">The sequence shown here is derived from an EMBL/GenBank/DDBJ whole genome shotgun (WGS) entry which is preliminary data.</text>
</comment>
<protein>
    <recommendedName>
        <fullName evidence="5">Histidine kinase/HSP90-like ATPase domain-containing protein</fullName>
    </recommendedName>
</protein>
<keyword evidence="3" id="KW-0902">Two-component regulatory system</keyword>
<evidence type="ECO:0000256" key="4">
    <source>
        <dbReference type="SAM" id="Phobius"/>
    </source>
</evidence>
<feature type="transmembrane region" description="Helical" evidence="4">
    <location>
        <begin position="113"/>
        <end position="135"/>
    </location>
</feature>
<keyword evidence="1" id="KW-0808">Transferase</keyword>
<dbReference type="RefSeq" id="WP_191173334.1">
    <property type="nucleotide sequence ID" value="NZ_JACXZS010000015.1"/>
</dbReference>
<evidence type="ECO:0000256" key="2">
    <source>
        <dbReference type="ARBA" id="ARBA00022777"/>
    </source>
</evidence>
<feature type="domain" description="Histidine kinase/HSP90-like ATPase" evidence="5">
    <location>
        <begin position="503"/>
        <end position="594"/>
    </location>
</feature>
<keyword evidence="2" id="KW-0418">Kinase</keyword>
<dbReference type="InterPro" id="IPR003594">
    <property type="entry name" value="HATPase_dom"/>
</dbReference>
<dbReference type="Gene3D" id="1.20.5.1930">
    <property type="match status" value="1"/>
</dbReference>